<evidence type="ECO:0000256" key="3">
    <source>
        <dbReference type="ARBA" id="ARBA00001941"/>
    </source>
</evidence>
<dbReference type="GO" id="GO:0005737">
    <property type="term" value="C:cytoplasm"/>
    <property type="evidence" value="ECO:0007669"/>
    <property type="project" value="TreeGrafter"/>
</dbReference>
<gene>
    <name evidence="9" type="ORF">A2W14_05890</name>
</gene>
<dbReference type="Proteomes" id="UP000176665">
    <property type="component" value="Unassembled WGS sequence"/>
</dbReference>
<keyword evidence="6" id="KW-0479">Metal-binding</keyword>
<comment type="caution">
    <text evidence="9">The sequence shown here is derived from an EMBL/GenBank/DDBJ whole genome shotgun (WGS) entry which is preliminary data.</text>
</comment>
<comment type="cofactor">
    <cofactor evidence="2">
        <name>Mn(2+)</name>
        <dbReference type="ChEBI" id="CHEBI:29035"/>
    </cofactor>
</comment>
<organism evidence="9 10">
    <name type="scientific">Candidatus Gottesmanbacteria bacterium RBG_16_37_8</name>
    <dbReference type="NCBI Taxonomy" id="1798371"/>
    <lineage>
        <taxon>Bacteria</taxon>
        <taxon>Candidatus Gottesmaniibacteriota</taxon>
    </lineage>
</organism>
<comment type="cofactor">
    <cofactor evidence="3">
        <name>Co(2+)</name>
        <dbReference type="ChEBI" id="CHEBI:48828"/>
    </cofactor>
</comment>
<evidence type="ECO:0000256" key="7">
    <source>
        <dbReference type="ARBA" id="ARBA00022801"/>
    </source>
</evidence>
<dbReference type="AlphaFoldDB" id="A0A1F5YV17"/>
<keyword evidence="7" id="KW-0378">Hydrolase</keyword>
<dbReference type="InterPro" id="IPR003607">
    <property type="entry name" value="HD/PDEase_dom"/>
</dbReference>
<evidence type="ECO:0000259" key="8">
    <source>
        <dbReference type="SMART" id="SM00471"/>
    </source>
</evidence>
<proteinExistence type="predicted"/>
<dbReference type="Gene3D" id="1.10.3210.10">
    <property type="entry name" value="Hypothetical protein af1432"/>
    <property type="match status" value="1"/>
</dbReference>
<dbReference type="InterPro" id="IPR006674">
    <property type="entry name" value="HD_domain"/>
</dbReference>
<evidence type="ECO:0000313" key="9">
    <source>
        <dbReference type="EMBL" id="OGG03965.1"/>
    </source>
</evidence>
<dbReference type="SUPFAM" id="SSF109604">
    <property type="entry name" value="HD-domain/PDEase-like"/>
    <property type="match status" value="1"/>
</dbReference>
<dbReference type="GO" id="GO:0046872">
    <property type="term" value="F:metal ion binding"/>
    <property type="evidence" value="ECO:0007669"/>
    <property type="project" value="UniProtKB-KW"/>
</dbReference>
<dbReference type="GO" id="GO:0002953">
    <property type="term" value="F:5'-deoxynucleotidase activity"/>
    <property type="evidence" value="ECO:0007669"/>
    <property type="project" value="UniProtKB-EC"/>
</dbReference>
<dbReference type="STRING" id="1798371.A2W14_05890"/>
<dbReference type="SMART" id="SM00471">
    <property type="entry name" value="HDc"/>
    <property type="match status" value="1"/>
</dbReference>
<evidence type="ECO:0000256" key="5">
    <source>
        <dbReference type="ARBA" id="ARBA00012964"/>
    </source>
</evidence>
<evidence type="ECO:0000256" key="4">
    <source>
        <dbReference type="ARBA" id="ARBA00011738"/>
    </source>
</evidence>
<evidence type="ECO:0000256" key="1">
    <source>
        <dbReference type="ARBA" id="ARBA00001638"/>
    </source>
</evidence>
<dbReference type="PANTHER" id="PTHR11845">
    <property type="entry name" value="5'-DEOXYNUCLEOTIDASE HDDC2"/>
    <property type="match status" value="1"/>
</dbReference>
<name>A0A1F5YV17_9BACT</name>
<dbReference type="EC" id="3.1.3.89" evidence="5"/>
<reference evidence="9 10" key="1">
    <citation type="journal article" date="2016" name="Nat. Commun.">
        <title>Thousands of microbial genomes shed light on interconnected biogeochemical processes in an aquifer system.</title>
        <authorList>
            <person name="Anantharaman K."/>
            <person name="Brown C.T."/>
            <person name="Hug L.A."/>
            <person name="Sharon I."/>
            <person name="Castelle C.J."/>
            <person name="Probst A.J."/>
            <person name="Thomas B.C."/>
            <person name="Singh A."/>
            <person name="Wilkins M.J."/>
            <person name="Karaoz U."/>
            <person name="Brodie E.L."/>
            <person name="Williams K.H."/>
            <person name="Hubbard S.S."/>
            <person name="Banfield J.F."/>
        </authorList>
    </citation>
    <scope>NUCLEOTIDE SEQUENCE [LARGE SCALE GENOMIC DNA]</scope>
</reference>
<sequence length="193" mass="22166">MKTNPSDFLFEAAALKRLKRTGWQILGENQESIAEHTFMVVVISYVLAKKFKVNLEKILIMALFHDFEEGRTGDVYKLADLYTKTDKKKALRDVFSHLEKPKSIIDILKDYHQANTLAAKIVKDADTLALCIELKQLVEKGNIHAKEWLTANLDSLKTSEGKKLGSDLVKTDSQNWWKKERKILHNRLKKVGK</sequence>
<evidence type="ECO:0000313" key="10">
    <source>
        <dbReference type="Proteomes" id="UP000176665"/>
    </source>
</evidence>
<dbReference type="InterPro" id="IPR039356">
    <property type="entry name" value="YfbR/HDDC2"/>
</dbReference>
<dbReference type="EMBL" id="MFJA01000011">
    <property type="protein sequence ID" value="OGG03965.1"/>
    <property type="molecule type" value="Genomic_DNA"/>
</dbReference>
<evidence type="ECO:0000256" key="6">
    <source>
        <dbReference type="ARBA" id="ARBA00022723"/>
    </source>
</evidence>
<evidence type="ECO:0000256" key="2">
    <source>
        <dbReference type="ARBA" id="ARBA00001936"/>
    </source>
</evidence>
<comment type="subunit">
    <text evidence="4">Homodimer.</text>
</comment>
<dbReference type="Pfam" id="PF13023">
    <property type="entry name" value="HD_3"/>
    <property type="match status" value="1"/>
</dbReference>
<accession>A0A1F5YV17</accession>
<comment type="catalytic activity">
    <reaction evidence="1">
        <text>a 2'-deoxyribonucleoside 5'-phosphate + H2O = a 2'-deoxyribonucleoside + phosphate</text>
        <dbReference type="Rhea" id="RHEA:36167"/>
        <dbReference type="ChEBI" id="CHEBI:15377"/>
        <dbReference type="ChEBI" id="CHEBI:18274"/>
        <dbReference type="ChEBI" id="CHEBI:43474"/>
        <dbReference type="ChEBI" id="CHEBI:65317"/>
        <dbReference type="EC" id="3.1.3.89"/>
    </reaction>
</comment>
<dbReference type="PANTHER" id="PTHR11845:SF13">
    <property type="entry name" value="5'-DEOXYNUCLEOTIDASE HDDC2"/>
    <property type="match status" value="1"/>
</dbReference>
<feature type="domain" description="HD/PDEase" evidence="8">
    <location>
        <begin position="29"/>
        <end position="140"/>
    </location>
</feature>
<protein>
    <recommendedName>
        <fullName evidence="5">5'-deoxynucleotidase</fullName>
        <ecNumber evidence="5">3.1.3.89</ecNumber>
    </recommendedName>
</protein>